<keyword evidence="7" id="KW-0732">Signal</keyword>
<evidence type="ECO:0000256" key="4">
    <source>
        <dbReference type="ARBA" id="ARBA00023157"/>
    </source>
</evidence>
<keyword evidence="2 5" id="KW-0378">Hydrolase</keyword>
<proteinExistence type="predicted"/>
<accession>A0ABQ0EEA7</accession>
<dbReference type="PANTHER" id="PTHR24252:SF10">
    <property type="entry name" value="SERINE PROTEASE 56"/>
    <property type="match status" value="1"/>
</dbReference>
<name>A0ABQ0EEA7_APOSI</name>
<evidence type="ECO:0000313" key="9">
    <source>
        <dbReference type="EMBL" id="GAB1285195.1"/>
    </source>
</evidence>
<evidence type="ECO:0000259" key="8">
    <source>
        <dbReference type="PROSITE" id="PS50240"/>
    </source>
</evidence>
<dbReference type="PRINTS" id="PR00722">
    <property type="entry name" value="CHYMOTRYPSIN"/>
</dbReference>
<dbReference type="InterPro" id="IPR001254">
    <property type="entry name" value="Trypsin_dom"/>
</dbReference>
<dbReference type="PROSITE" id="PS50240">
    <property type="entry name" value="TRYPSIN_DOM"/>
    <property type="match status" value="1"/>
</dbReference>
<dbReference type="PANTHER" id="PTHR24252">
    <property type="entry name" value="ACROSIN-RELATED"/>
    <property type="match status" value="1"/>
</dbReference>
<dbReference type="Proteomes" id="UP001623349">
    <property type="component" value="Unassembled WGS sequence"/>
</dbReference>
<evidence type="ECO:0000313" key="10">
    <source>
        <dbReference type="Proteomes" id="UP001623349"/>
    </source>
</evidence>
<dbReference type="CDD" id="cd00190">
    <property type="entry name" value="Tryp_SPc"/>
    <property type="match status" value="1"/>
</dbReference>
<protein>
    <submittedName>
        <fullName evidence="9">Serine protease 56</fullName>
    </submittedName>
</protein>
<sequence length="533" mass="56717">MPLAMLLLLLLLLLLSPDSQTAHGHPLYMRLSPSTLQGCQGPGRPRPQAQVLQDPPEPGPCGERRQDVANTTRAHGRIVGGSTAPSGAWPWLVRLQLGGLPLCGGVLVAASWVLTAAHCFAGYVVEIAGTCSAGLHNPMGGASNELLWTVMLAEGPQGEQAEEVQVNRILPHPKFDPQTFHNDLALVQLWTPVSPEGPARPICLPQGSREPPAGTPCAIAGWGALFEDGPESEAVREARVPLLSADTCQKALGPGLRPSTMLCAGYLAGGIDSCQGDSGGPLTCSEPGPRPREVLFGVTSWGDGCGEPGKPGVYTRVAVFKDWLQEQMSGCLGSESSCARLALQQCQQRRRRCELRSLAHTLLGLLRGAQELLGPRPGLRRGVPAPALSAPSLQDLPGHNAREQRLYSGSGVAGPWFQKPKPERRAETKGCPGLELLQQKLAAIQRAHAWILQIPAEHLAMNFHEVLADLGSKTLTGLFRAWVRAGLGDQHVVFSGLVGLEPSTLAHSLPRLLVQALKAFRSAFLTEGEPQAP</sequence>
<dbReference type="InterPro" id="IPR018114">
    <property type="entry name" value="TRYPSIN_HIS"/>
</dbReference>
<dbReference type="Pfam" id="PF00089">
    <property type="entry name" value="Trypsin"/>
    <property type="match status" value="1"/>
</dbReference>
<evidence type="ECO:0000256" key="2">
    <source>
        <dbReference type="ARBA" id="ARBA00022801"/>
    </source>
</evidence>
<dbReference type="Gene3D" id="2.40.10.10">
    <property type="entry name" value="Trypsin-like serine proteases"/>
    <property type="match status" value="1"/>
</dbReference>
<dbReference type="PROSITE" id="PS00134">
    <property type="entry name" value="TRYPSIN_HIS"/>
    <property type="match status" value="1"/>
</dbReference>
<evidence type="ECO:0000256" key="3">
    <source>
        <dbReference type="ARBA" id="ARBA00022825"/>
    </source>
</evidence>
<comment type="caution">
    <text evidence="9">The sequence shown here is derived from an EMBL/GenBank/DDBJ whole genome shotgun (WGS) entry which is preliminary data.</text>
</comment>
<reference evidence="9 10" key="1">
    <citation type="submission" date="2024-08" db="EMBL/GenBank/DDBJ databases">
        <title>The draft genome of Apodemus speciosus.</title>
        <authorList>
            <person name="Nabeshima K."/>
            <person name="Suzuki S."/>
            <person name="Onuma M."/>
        </authorList>
    </citation>
    <scope>NUCLEOTIDE SEQUENCE [LARGE SCALE GENOMIC DNA]</scope>
    <source>
        <strain evidence="9">IB14-021</strain>
    </source>
</reference>
<dbReference type="InterPro" id="IPR001314">
    <property type="entry name" value="Peptidase_S1A"/>
</dbReference>
<feature type="domain" description="Peptidase S1" evidence="8">
    <location>
        <begin position="78"/>
        <end position="329"/>
    </location>
</feature>
<dbReference type="InterPro" id="IPR009003">
    <property type="entry name" value="Peptidase_S1_PA"/>
</dbReference>
<dbReference type="PROSITE" id="PS00135">
    <property type="entry name" value="TRYPSIN_SER"/>
    <property type="match status" value="1"/>
</dbReference>
<evidence type="ECO:0000256" key="1">
    <source>
        <dbReference type="ARBA" id="ARBA00022670"/>
    </source>
</evidence>
<keyword evidence="3 5" id="KW-0720">Serine protease</keyword>
<keyword evidence="10" id="KW-1185">Reference proteome</keyword>
<dbReference type="GO" id="GO:0006508">
    <property type="term" value="P:proteolysis"/>
    <property type="evidence" value="ECO:0007669"/>
    <property type="project" value="UniProtKB-KW"/>
</dbReference>
<feature type="chain" id="PRO_5045511961" evidence="7">
    <location>
        <begin position="22"/>
        <end position="533"/>
    </location>
</feature>
<evidence type="ECO:0000256" key="5">
    <source>
        <dbReference type="RuleBase" id="RU363034"/>
    </source>
</evidence>
<evidence type="ECO:0000256" key="6">
    <source>
        <dbReference type="SAM" id="MobiDB-lite"/>
    </source>
</evidence>
<dbReference type="InterPro" id="IPR033116">
    <property type="entry name" value="TRYPSIN_SER"/>
</dbReference>
<gene>
    <name evidence="9" type="ORF">APTSU1_000042500</name>
</gene>
<dbReference type="SMART" id="SM00020">
    <property type="entry name" value="Tryp_SPc"/>
    <property type="match status" value="1"/>
</dbReference>
<dbReference type="InterPro" id="IPR043504">
    <property type="entry name" value="Peptidase_S1_PA_chymotrypsin"/>
</dbReference>
<keyword evidence="4" id="KW-1015">Disulfide bond</keyword>
<dbReference type="SUPFAM" id="SSF50494">
    <property type="entry name" value="Trypsin-like serine proteases"/>
    <property type="match status" value="1"/>
</dbReference>
<dbReference type="EMBL" id="BAAFST010000001">
    <property type="protein sequence ID" value="GAB1285195.1"/>
    <property type="molecule type" value="Genomic_DNA"/>
</dbReference>
<dbReference type="GO" id="GO:0008233">
    <property type="term" value="F:peptidase activity"/>
    <property type="evidence" value="ECO:0007669"/>
    <property type="project" value="UniProtKB-KW"/>
</dbReference>
<evidence type="ECO:0000256" key="7">
    <source>
        <dbReference type="SAM" id="SignalP"/>
    </source>
</evidence>
<keyword evidence="1 5" id="KW-0645">Protease</keyword>
<feature type="region of interest" description="Disordered" evidence="6">
    <location>
        <begin position="38"/>
        <end position="66"/>
    </location>
</feature>
<organism evidence="9 10">
    <name type="scientific">Apodemus speciosus</name>
    <name type="common">Large Japanese field mouse</name>
    <dbReference type="NCBI Taxonomy" id="105296"/>
    <lineage>
        <taxon>Eukaryota</taxon>
        <taxon>Metazoa</taxon>
        <taxon>Chordata</taxon>
        <taxon>Craniata</taxon>
        <taxon>Vertebrata</taxon>
        <taxon>Euteleostomi</taxon>
        <taxon>Mammalia</taxon>
        <taxon>Eutheria</taxon>
        <taxon>Euarchontoglires</taxon>
        <taxon>Glires</taxon>
        <taxon>Rodentia</taxon>
        <taxon>Myomorpha</taxon>
        <taxon>Muroidea</taxon>
        <taxon>Muridae</taxon>
        <taxon>Murinae</taxon>
        <taxon>Apodemus</taxon>
    </lineage>
</organism>
<feature type="signal peptide" evidence="7">
    <location>
        <begin position="1"/>
        <end position="21"/>
    </location>
</feature>